<feature type="domain" description="Flagellin C-terminal" evidence="5">
    <location>
        <begin position="464"/>
        <end position="548"/>
    </location>
</feature>
<comment type="similarity">
    <text evidence="1 3">Belongs to the bacterial flagellin family.</text>
</comment>
<dbReference type="SUPFAM" id="SSF64518">
    <property type="entry name" value="Phase 1 flagellin"/>
    <property type="match status" value="1"/>
</dbReference>
<dbReference type="Pfam" id="PF00669">
    <property type="entry name" value="Flagellin_N"/>
    <property type="match status" value="1"/>
</dbReference>
<dbReference type="EMBL" id="QYRN01000002">
    <property type="protein sequence ID" value="RIY02441.1"/>
    <property type="molecule type" value="Genomic_DNA"/>
</dbReference>
<evidence type="ECO:0000256" key="1">
    <source>
        <dbReference type="ARBA" id="ARBA00005709"/>
    </source>
</evidence>
<organism evidence="6 7">
    <name type="scientific">Aureimonas flava</name>
    <dbReference type="NCBI Taxonomy" id="2320271"/>
    <lineage>
        <taxon>Bacteria</taxon>
        <taxon>Pseudomonadati</taxon>
        <taxon>Pseudomonadota</taxon>
        <taxon>Alphaproteobacteria</taxon>
        <taxon>Hyphomicrobiales</taxon>
        <taxon>Aurantimonadaceae</taxon>
        <taxon>Aureimonas</taxon>
    </lineage>
</organism>
<gene>
    <name evidence="6" type="ORF">D3218_03425</name>
</gene>
<feature type="domain" description="Flagellin N-terminal" evidence="4">
    <location>
        <begin position="4"/>
        <end position="136"/>
    </location>
</feature>
<comment type="function">
    <text evidence="3">Flagellin is the subunit protein which polymerizes to form the filaments of bacterial flagella.</text>
</comment>
<evidence type="ECO:0000259" key="4">
    <source>
        <dbReference type="Pfam" id="PF00669"/>
    </source>
</evidence>
<dbReference type="OrthoDB" id="8328560at2"/>
<dbReference type="GO" id="GO:0005198">
    <property type="term" value="F:structural molecule activity"/>
    <property type="evidence" value="ECO:0007669"/>
    <property type="project" value="UniProtKB-UniRule"/>
</dbReference>
<evidence type="ECO:0000313" key="7">
    <source>
        <dbReference type="Proteomes" id="UP000265750"/>
    </source>
</evidence>
<keyword evidence="3" id="KW-0964">Secreted</keyword>
<accession>A0A3A1WUW1</accession>
<keyword evidence="6" id="KW-0966">Cell projection</keyword>
<dbReference type="GO" id="GO:0005576">
    <property type="term" value="C:extracellular region"/>
    <property type="evidence" value="ECO:0007669"/>
    <property type="project" value="UniProtKB-SubCell"/>
</dbReference>
<keyword evidence="6" id="KW-0969">Cilium</keyword>
<dbReference type="InterPro" id="IPR046358">
    <property type="entry name" value="Flagellin_C"/>
</dbReference>
<comment type="caution">
    <text evidence="6">The sequence shown here is derived from an EMBL/GenBank/DDBJ whole genome shotgun (WGS) entry which is preliminary data.</text>
</comment>
<name>A0A3A1WUW1_9HYPH</name>
<dbReference type="PANTHER" id="PTHR42792">
    <property type="entry name" value="FLAGELLIN"/>
    <property type="match status" value="1"/>
</dbReference>
<sequence>MSSVNFNAAATSALRTLQQTNSALDSTQSRISTGLKIGEAKDNAAYWSISTTLKSDNKAISTVSDALSLGAATVDTAYQGLNATLSVLDEIKSKLTAATQDGVDKSAVQSEIAELQKQLKSIASSATFSGENWLSVNTSTNDYSSSKTVVSSFTRDASGSVSLGSIGIDISKIALFDANGAGEGILDSGKLGNTATGGLSNVYAAGTAASPATSGGFTSGVIDVSGLAVGDHVTFNLAIDGAAAAPQNVTLTAGAGGVVTLASLASDLNAIAGITVGVDDSGTKLVFASSTASGTSNVAVDTFAYTDSVPAAKTPSPATGLADQTGTAGKAAVNFAAAAATVSNFSGPITLDSNDTIMFNVAVDGGASKLVTISKSTVDAALSSTDGVITTDANFLSVMQQALTDAGVTGVTADLNGTAVRLTSAATSGASSVSITDVSADKGSGVTSIDITDKSAAQITAYINTVNTAMNAITAGASNLGAVAARIDLQKTFVTNLMDTIDKGVSGLVDADMNEESTKLQALQVKQQLGVQALSIANQSAQNVLRLFQ</sequence>
<keyword evidence="6" id="KW-0282">Flagellum</keyword>
<keyword evidence="7" id="KW-1185">Reference proteome</keyword>
<dbReference type="Gene3D" id="1.20.1330.10">
    <property type="entry name" value="f41 fragment of flagellin, N-terminal domain"/>
    <property type="match status" value="1"/>
</dbReference>
<proteinExistence type="inferred from homology"/>
<dbReference type="Pfam" id="PF00700">
    <property type="entry name" value="Flagellin_C"/>
    <property type="match status" value="1"/>
</dbReference>
<dbReference type="GO" id="GO:0009288">
    <property type="term" value="C:bacterial-type flagellum"/>
    <property type="evidence" value="ECO:0007669"/>
    <property type="project" value="UniProtKB-SubCell"/>
</dbReference>
<dbReference type="PRINTS" id="PR00207">
    <property type="entry name" value="FLAGELLIN"/>
</dbReference>
<keyword evidence="2 3" id="KW-0975">Bacterial flagellum</keyword>
<evidence type="ECO:0000259" key="5">
    <source>
        <dbReference type="Pfam" id="PF00700"/>
    </source>
</evidence>
<comment type="subcellular location">
    <subcellularLocation>
        <location evidence="3">Secreted</location>
    </subcellularLocation>
    <subcellularLocation>
        <location evidence="3">Bacterial flagellum</location>
    </subcellularLocation>
</comment>
<protein>
    <recommendedName>
        <fullName evidence="3">Flagellin</fullName>
    </recommendedName>
</protein>
<dbReference type="Proteomes" id="UP000265750">
    <property type="component" value="Unassembled WGS sequence"/>
</dbReference>
<dbReference type="InterPro" id="IPR001029">
    <property type="entry name" value="Flagellin_N"/>
</dbReference>
<reference evidence="7" key="1">
    <citation type="submission" date="2018-09" db="EMBL/GenBank/DDBJ databases">
        <authorList>
            <person name="Tuo L."/>
        </authorList>
    </citation>
    <scope>NUCLEOTIDE SEQUENCE [LARGE SCALE GENOMIC DNA]</scope>
    <source>
        <strain evidence="7">M2BS4Y-1</strain>
    </source>
</reference>
<dbReference type="RefSeq" id="WP_119538520.1">
    <property type="nucleotide sequence ID" value="NZ_QYRN01000002.1"/>
</dbReference>
<evidence type="ECO:0000256" key="3">
    <source>
        <dbReference type="RuleBase" id="RU362073"/>
    </source>
</evidence>
<dbReference type="InterPro" id="IPR001492">
    <property type="entry name" value="Flagellin"/>
</dbReference>
<dbReference type="AlphaFoldDB" id="A0A3A1WUW1"/>
<evidence type="ECO:0000313" key="6">
    <source>
        <dbReference type="EMBL" id="RIY02441.1"/>
    </source>
</evidence>
<evidence type="ECO:0000256" key="2">
    <source>
        <dbReference type="ARBA" id="ARBA00023143"/>
    </source>
</evidence>
<dbReference type="PANTHER" id="PTHR42792:SF2">
    <property type="entry name" value="FLAGELLIN"/>
    <property type="match status" value="1"/>
</dbReference>